<dbReference type="InterPro" id="IPR004805">
    <property type="entry name" value="DnaE2/DnaE/PolC"/>
</dbReference>
<protein>
    <submittedName>
        <fullName evidence="2">PHP domain-containing protein</fullName>
    </submittedName>
</protein>
<gene>
    <name evidence="2" type="ORF">EV656_1261</name>
</gene>
<dbReference type="Pfam" id="PF02811">
    <property type="entry name" value="PHP"/>
    <property type="match status" value="1"/>
</dbReference>
<dbReference type="RefSeq" id="WP_132605833.1">
    <property type="nucleotide sequence ID" value="NZ_SLXL01000026.1"/>
</dbReference>
<feature type="non-terminal residue" evidence="2">
    <location>
        <position position="294"/>
    </location>
</feature>
<dbReference type="Gene3D" id="3.20.20.140">
    <property type="entry name" value="Metal-dependent hydrolases"/>
    <property type="match status" value="1"/>
</dbReference>
<dbReference type="SMART" id="SM00481">
    <property type="entry name" value="POLIIIAc"/>
    <property type="match status" value="1"/>
</dbReference>
<dbReference type="InterPro" id="IPR003141">
    <property type="entry name" value="Pol/His_phosphatase_N"/>
</dbReference>
<dbReference type="SUPFAM" id="SSF89550">
    <property type="entry name" value="PHP domain-like"/>
    <property type="match status" value="1"/>
</dbReference>
<dbReference type="Proteomes" id="UP000295733">
    <property type="component" value="Unassembled WGS sequence"/>
</dbReference>
<dbReference type="AlphaFoldDB" id="A0A4R2NEJ9"/>
<evidence type="ECO:0000313" key="2">
    <source>
        <dbReference type="EMBL" id="TCP19739.1"/>
    </source>
</evidence>
<comment type="caution">
    <text evidence="2">The sequence shown here is derived from an EMBL/GenBank/DDBJ whole genome shotgun (WGS) entry which is preliminary data.</text>
</comment>
<proteinExistence type="predicted"/>
<sequence length="294" mass="32556">MTYAELCVTSNFTFLTGASHPEELVLRAAELRLSAIAITDRNSLAGVVRAYSALKTLRDEAARTLRVRSSQQIDPSSRQVVGPPQALPMPVVPTLPKLVVGSRLVLRDCPVEWLALPTDRAAYQRLARLLTQGKRRAPKGECHLDLDDLEDGCRGMILIALPPRDFQQAFVPLHHLQRRYPGHVFLGAAPSYDGADQARFDTCAAMALRCSTPMVAVGDVLMHHGRRRKLADVLTCLREGITIDRIGMRALPNAERRLKGASDMAQLFRRHPAALKRTLEIAARCSFCLSELSY</sequence>
<evidence type="ECO:0000259" key="1">
    <source>
        <dbReference type="SMART" id="SM00481"/>
    </source>
</evidence>
<dbReference type="GO" id="GO:0008408">
    <property type="term" value="F:3'-5' exonuclease activity"/>
    <property type="evidence" value="ECO:0007669"/>
    <property type="project" value="InterPro"/>
</dbReference>
<keyword evidence="3" id="KW-1185">Reference proteome</keyword>
<accession>A0A4R2NEJ9</accession>
<dbReference type="PANTHER" id="PTHR32294:SF4">
    <property type="entry name" value="ERROR-PRONE DNA POLYMERASE"/>
    <property type="match status" value="1"/>
</dbReference>
<dbReference type="EMBL" id="SLXL01000026">
    <property type="protein sequence ID" value="TCP19739.1"/>
    <property type="molecule type" value="Genomic_DNA"/>
</dbReference>
<organism evidence="2 3">
    <name type="scientific">Rhodovulum adriaticum</name>
    <name type="common">Rhodopseudomonas adriatica</name>
    <dbReference type="NCBI Taxonomy" id="35804"/>
    <lineage>
        <taxon>Bacteria</taxon>
        <taxon>Pseudomonadati</taxon>
        <taxon>Pseudomonadota</taxon>
        <taxon>Alphaproteobacteria</taxon>
        <taxon>Rhodobacterales</taxon>
        <taxon>Paracoccaceae</taxon>
        <taxon>Rhodovulum</taxon>
    </lineage>
</organism>
<dbReference type="GO" id="GO:0006260">
    <property type="term" value="P:DNA replication"/>
    <property type="evidence" value="ECO:0007669"/>
    <property type="project" value="InterPro"/>
</dbReference>
<dbReference type="PANTHER" id="PTHR32294">
    <property type="entry name" value="DNA POLYMERASE III SUBUNIT ALPHA"/>
    <property type="match status" value="1"/>
</dbReference>
<dbReference type="InterPro" id="IPR004013">
    <property type="entry name" value="PHP_dom"/>
</dbReference>
<name>A0A4R2NEJ9_RHOAD</name>
<dbReference type="CDD" id="cd07434">
    <property type="entry name" value="PHP_PolIIIA_DnaE2"/>
    <property type="match status" value="1"/>
</dbReference>
<evidence type="ECO:0000313" key="3">
    <source>
        <dbReference type="Proteomes" id="UP000295733"/>
    </source>
</evidence>
<dbReference type="OrthoDB" id="9803237at2"/>
<feature type="domain" description="Polymerase/histidinol phosphatase N-terminal" evidence="1">
    <location>
        <begin position="4"/>
        <end position="93"/>
    </location>
</feature>
<dbReference type="InterPro" id="IPR016195">
    <property type="entry name" value="Pol/histidinol_Pase-like"/>
</dbReference>
<reference evidence="2 3" key="1">
    <citation type="submission" date="2019-03" db="EMBL/GenBank/DDBJ databases">
        <title>Genomic Encyclopedia of Type Strains, Phase IV (KMG-IV): sequencing the most valuable type-strain genomes for metagenomic binning, comparative biology and taxonomic classification.</title>
        <authorList>
            <person name="Goeker M."/>
        </authorList>
    </citation>
    <scope>NUCLEOTIDE SEQUENCE [LARGE SCALE GENOMIC DNA]</scope>
    <source>
        <strain evidence="2 3">DSM 2781</strain>
    </source>
</reference>